<protein>
    <submittedName>
        <fullName evidence="6">ATP-binding cassette domain-containing protein</fullName>
    </submittedName>
</protein>
<evidence type="ECO:0000259" key="5">
    <source>
        <dbReference type="PROSITE" id="PS50893"/>
    </source>
</evidence>
<keyword evidence="7" id="KW-1185">Reference proteome</keyword>
<feature type="domain" description="ABC transporter" evidence="5">
    <location>
        <begin position="280"/>
        <end position="506"/>
    </location>
</feature>
<comment type="caution">
    <text evidence="6">The sequence shown here is derived from an EMBL/GenBank/DDBJ whole genome shotgun (WGS) entry which is preliminary data.</text>
</comment>
<dbReference type="PANTHER" id="PTHR43553">
    <property type="entry name" value="HEAVY METAL TRANSPORTER"/>
    <property type="match status" value="1"/>
</dbReference>
<dbReference type="InterPro" id="IPR017871">
    <property type="entry name" value="ABC_transporter-like_CS"/>
</dbReference>
<dbReference type="InterPro" id="IPR027417">
    <property type="entry name" value="P-loop_NTPase"/>
</dbReference>
<dbReference type="InterPro" id="IPR003439">
    <property type="entry name" value="ABC_transporter-like_ATP-bd"/>
</dbReference>
<dbReference type="Pfam" id="PF00005">
    <property type="entry name" value="ABC_tran"/>
    <property type="match status" value="2"/>
</dbReference>
<dbReference type="SUPFAM" id="SSF52540">
    <property type="entry name" value="P-loop containing nucleoside triphosphate hydrolases"/>
    <property type="match status" value="2"/>
</dbReference>
<keyword evidence="2" id="KW-0813">Transport</keyword>
<evidence type="ECO:0000256" key="2">
    <source>
        <dbReference type="ARBA" id="ARBA00022448"/>
    </source>
</evidence>
<dbReference type="Gene3D" id="3.40.50.300">
    <property type="entry name" value="P-loop containing nucleotide triphosphate hydrolases"/>
    <property type="match status" value="2"/>
</dbReference>
<dbReference type="PROSITE" id="PS50893">
    <property type="entry name" value="ABC_TRANSPORTER_2"/>
    <property type="match status" value="2"/>
</dbReference>
<keyword evidence="4 6" id="KW-0067">ATP-binding</keyword>
<evidence type="ECO:0000256" key="1">
    <source>
        <dbReference type="ARBA" id="ARBA00005417"/>
    </source>
</evidence>
<dbReference type="InterPro" id="IPR050095">
    <property type="entry name" value="ECF_ABC_transporter_ATP-bd"/>
</dbReference>
<gene>
    <name evidence="6" type="ORF">QJ043_06250</name>
</gene>
<dbReference type="GO" id="GO:0005524">
    <property type="term" value="F:ATP binding"/>
    <property type="evidence" value="ECO:0007669"/>
    <property type="project" value="UniProtKB-KW"/>
</dbReference>
<keyword evidence="3" id="KW-0547">Nucleotide-binding</keyword>
<dbReference type="SMART" id="SM00382">
    <property type="entry name" value="AAA"/>
    <property type="match status" value="2"/>
</dbReference>
<evidence type="ECO:0000256" key="3">
    <source>
        <dbReference type="ARBA" id="ARBA00022741"/>
    </source>
</evidence>
<reference evidence="6" key="1">
    <citation type="submission" date="2023-05" db="EMBL/GenBank/DDBJ databases">
        <title>[olsenella] sp. nov., isolated from a pig farm feces dump.</title>
        <authorList>
            <person name="Chang Y.-H."/>
        </authorList>
    </citation>
    <scope>NUCLEOTIDE SEQUENCE</scope>
    <source>
        <strain evidence="6">YH-ols2217</strain>
    </source>
</reference>
<dbReference type="CDD" id="cd03225">
    <property type="entry name" value="ABC_cobalt_CbiO_domain1"/>
    <property type="match status" value="2"/>
</dbReference>
<dbReference type="InterPro" id="IPR003593">
    <property type="entry name" value="AAA+_ATPase"/>
</dbReference>
<evidence type="ECO:0000256" key="4">
    <source>
        <dbReference type="ARBA" id="ARBA00022840"/>
    </source>
</evidence>
<dbReference type="PROSITE" id="PS00211">
    <property type="entry name" value="ABC_TRANSPORTER_1"/>
    <property type="match status" value="2"/>
</dbReference>
<accession>A0ABT6ZKV0</accession>
<dbReference type="PANTHER" id="PTHR43553:SF24">
    <property type="entry name" value="ENERGY-COUPLING FACTOR TRANSPORTER ATP-BINDING PROTEIN ECFA1"/>
    <property type="match status" value="1"/>
</dbReference>
<sequence length="521" mass="53828">MIEARDIVAGPLRGAGFSVADGETLALVGPNGAGKSTLLRLLNGLDTMASGSIVVDGVRADGSRDARRALRRLVGLVRQDPRCQLVSGRVLDEAMFGPRNLGFTVALARERAQHALGQVGLADMGARAAETLSGGELQRLAVAGVLAMEPAWLAVDEPCAMLDEAARATVRRALGHGRGAAGVVCATHYVREVAAADSVLVLARGGRQVSPEELFGDSALLADSSLAGSLAAEAASFLVEKDAGLDALAEPRDAVRALKASGFRFEAPELHGEPTADGALVLQGATVRAGRAKLLDDVCLSVPRGAVTVLAGRSGSGKTTAARALAGLLRLDGGRALLDGRPVRAGDVGLCLQRASDQLFCDTVLEDVAFGPRQLGMARDTAMTAAREALGSVGLSPDVWGLSPFALSGGEARKAAMAGVVACRPRAYVLDEPTAGLDGPSREEVRRLVDTLAQEGAAVLVVSHDLDEWLAVADSVALIDHGRLVWSGAPRDVLAPGVVERAGMRPSLGLLMLREATGWSQ</sequence>
<name>A0ABT6ZKV0_9ACTN</name>
<dbReference type="RefSeq" id="WP_283712801.1">
    <property type="nucleotide sequence ID" value="NZ_JASJEW010000002.1"/>
</dbReference>
<proteinExistence type="inferred from homology"/>
<dbReference type="Proteomes" id="UP001431693">
    <property type="component" value="Unassembled WGS sequence"/>
</dbReference>
<evidence type="ECO:0000313" key="7">
    <source>
        <dbReference type="Proteomes" id="UP001431693"/>
    </source>
</evidence>
<dbReference type="InterPro" id="IPR015856">
    <property type="entry name" value="ABC_transpr_CbiO/EcfA_su"/>
</dbReference>
<organism evidence="6 7">
    <name type="scientific">Kribbibacterium absianum</name>
    <dbReference type="NCBI Taxonomy" id="3044210"/>
    <lineage>
        <taxon>Bacteria</taxon>
        <taxon>Bacillati</taxon>
        <taxon>Actinomycetota</taxon>
        <taxon>Coriobacteriia</taxon>
        <taxon>Coriobacteriales</taxon>
        <taxon>Kribbibacteriaceae</taxon>
        <taxon>Kribbibacterium</taxon>
    </lineage>
</organism>
<comment type="similarity">
    <text evidence="1">Belongs to the ABC transporter superfamily.</text>
</comment>
<dbReference type="EMBL" id="JASJEX010000003">
    <property type="protein sequence ID" value="MDJ1129678.1"/>
    <property type="molecule type" value="Genomic_DNA"/>
</dbReference>
<feature type="domain" description="ABC transporter" evidence="5">
    <location>
        <begin position="2"/>
        <end position="227"/>
    </location>
</feature>
<evidence type="ECO:0000313" key="6">
    <source>
        <dbReference type="EMBL" id="MDJ1129678.1"/>
    </source>
</evidence>